<gene>
    <name evidence="3" type="ORF">niasHT_016853</name>
</gene>
<evidence type="ECO:0000256" key="1">
    <source>
        <dbReference type="SAM" id="MobiDB-lite"/>
    </source>
</evidence>
<protein>
    <submittedName>
        <fullName evidence="3">Uncharacterized protein</fullName>
    </submittedName>
</protein>
<feature type="region of interest" description="Disordered" evidence="1">
    <location>
        <begin position="171"/>
        <end position="192"/>
    </location>
</feature>
<name>A0ABD2KTK1_9BILA</name>
<feature type="compositionally biased region" description="Basic and acidic residues" evidence="1">
    <location>
        <begin position="175"/>
        <end position="192"/>
    </location>
</feature>
<feature type="signal peptide" evidence="2">
    <location>
        <begin position="1"/>
        <end position="32"/>
    </location>
</feature>
<dbReference type="EMBL" id="JBICBT010000659">
    <property type="protein sequence ID" value="KAL3106166.1"/>
    <property type="molecule type" value="Genomic_DNA"/>
</dbReference>
<dbReference type="Proteomes" id="UP001620626">
    <property type="component" value="Unassembled WGS sequence"/>
</dbReference>
<organism evidence="3 4">
    <name type="scientific">Heterodera trifolii</name>
    <dbReference type="NCBI Taxonomy" id="157864"/>
    <lineage>
        <taxon>Eukaryota</taxon>
        <taxon>Metazoa</taxon>
        <taxon>Ecdysozoa</taxon>
        <taxon>Nematoda</taxon>
        <taxon>Chromadorea</taxon>
        <taxon>Rhabditida</taxon>
        <taxon>Tylenchina</taxon>
        <taxon>Tylenchomorpha</taxon>
        <taxon>Tylenchoidea</taxon>
        <taxon>Heteroderidae</taxon>
        <taxon>Heteroderinae</taxon>
        <taxon>Heterodera</taxon>
    </lineage>
</organism>
<evidence type="ECO:0000256" key="2">
    <source>
        <dbReference type="SAM" id="SignalP"/>
    </source>
</evidence>
<dbReference type="AlphaFoldDB" id="A0ABD2KTK1"/>
<evidence type="ECO:0000313" key="4">
    <source>
        <dbReference type="Proteomes" id="UP001620626"/>
    </source>
</evidence>
<evidence type="ECO:0000313" key="3">
    <source>
        <dbReference type="EMBL" id="KAL3106166.1"/>
    </source>
</evidence>
<accession>A0ABD2KTK1</accession>
<proteinExistence type="predicted"/>
<keyword evidence="2" id="KW-0732">Signal</keyword>
<feature type="chain" id="PRO_5044798886" evidence="2">
    <location>
        <begin position="33"/>
        <end position="192"/>
    </location>
</feature>
<keyword evidence="4" id="KW-1185">Reference proteome</keyword>
<comment type="caution">
    <text evidence="3">The sequence shown here is derived from an EMBL/GenBank/DDBJ whole genome shotgun (WGS) entry which is preliminary data.</text>
</comment>
<reference evidence="3 4" key="1">
    <citation type="submission" date="2024-10" db="EMBL/GenBank/DDBJ databases">
        <authorList>
            <person name="Kim D."/>
        </authorList>
    </citation>
    <scope>NUCLEOTIDE SEQUENCE [LARGE SCALE GENOMIC DNA]</scope>
    <source>
        <strain evidence="3">BH-2024</strain>
    </source>
</reference>
<sequence>MSPVFRCHFPAFANSLSFALALFVAAFSVASAEQTVTPGRHDDSLGHRCNYSGPGHCPSGFACVNSKCVRRCFFSGNCPEGFFCKSNFICVRKECAAGDTECCANCAEICIDHSECPSNGWGCVLLKCRKVECRARSDCPSNWPCLLGRCYAANCEKHEECPEGWKCGKKRRCEKGKAEEKAKGNGEENDGK</sequence>